<accession>A0AAD9P4C4</accession>
<evidence type="ECO:0000313" key="8">
    <source>
        <dbReference type="Proteomes" id="UP001209878"/>
    </source>
</evidence>
<dbReference type="PANTHER" id="PTHR21043:SF0">
    <property type="entry name" value="MITOCHONDRIAL ASSEMBLY OF RIBOSOMAL LARGE SUBUNIT PROTEIN 1"/>
    <property type="match status" value="1"/>
</dbReference>
<dbReference type="GO" id="GO:0090071">
    <property type="term" value="P:negative regulation of ribosome biogenesis"/>
    <property type="evidence" value="ECO:0007669"/>
    <property type="project" value="TreeGrafter"/>
</dbReference>
<evidence type="ECO:0000256" key="5">
    <source>
        <dbReference type="ARBA" id="ARBA00073331"/>
    </source>
</evidence>
<dbReference type="NCBIfam" id="TIGR00090">
    <property type="entry name" value="rsfS_iojap_ybeB"/>
    <property type="match status" value="1"/>
</dbReference>
<gene>
    <name evidence="7" type="ORF">NP493_150g01031</name>
</gene>
<dbReference type="PANTHER" id="PTHR21043">
    <property type="entry name" value="IOJAP SUPERFAMILY ORTHOLOG"/>
    <property type="match status" value="1"/>
</dbReference>
<reference evidence="7" key="1">
    <citation type="journal article" date="2023" name="Mol. Biol. Evol.">
        <title>Third-Generation Sequencing Reveals the Adaptive Role of the Epigenome in Three Deep-Sea Polychaetes.</title>
        <authorList>
            <person name="Perez M."/>
            <person name="Aroh O."/>
            <person name="Sun Y."/>
            <person name="Lan Y."/>
            <person name="Juniper S.K."/>
            <person name="Young C.R."/>
            <person name="Angers B."/>
            <person name="Qian P.Y."/>
        </authorList>
    </citation>
    <scope>NUCLEOTIDE SEQUENCE</scope>
    <source>
        <strain evidence="7">R07B-5</strain>
    </source>
</reference>
<dbReference type="Pfam" id="PF02410">
    <property type="entry name" value="RsfS"/>
    <property type="match status" value="1"/>
</dbReference>
<dbReference type="Proteomes" id="UP001209878">
    <property type="component" value="Unassembled WGS sequence"/>
</dbReference>
<comment type="caution">
    <text evidence="7">The sequence shown here is derived from an EMBL/GenBank/DDBJ whole genome shotgun (WGS) entry which is preliminary data.</text>
</comment>
<evidence type="ECO:0000313" key="7">
    <source>
        <dbReference type="EMBL" id="KAK2187913.1"/>
    </source>
</evidence>
<dbReference type="SUPFAM" id="SSF81301">
    <property type="entry name" value="Nucleotidyltransferase"/>
    <property type="match status" value="1"/>
</dbReference>
<protein>
    <recommendedName>
        <fullName evidence="5">Mitochondrial assembly of ribosomal large subunit protein 1</fullName>
    </recommendedName>
</protein>
<feature type="region of interest" description="Disordered" evidence="6">
    <location>
        <begin position="106"/>
        <end position="132"/>
    </location>
</feature>
<evidence type="ECO:0000256" key="4">
    <source>
        <dbReference type="ARBA" id="ARBA00053669"/>
    </source>
</evidence>
<proteinExistence type="inferred from homology"/>
<evidence type="ECO:0000256" key="2">
    <source>
        <dbReference type="ARBA" id="ARBA00010574"/>
    </source>
</evidence>
<dbReference type="InterPro" id="IPR004394">
    <property type="entry name" value="Iojap/RsfS/C7orf30"/>
</dbReference>
<comment type="function">
    <text evidence="4">Required for normal mitochondrial ribosome function and mitochondrial translation. May play a role in ribosome biogenesis by preventing premature association of the 28S and 39S ribosomal subunits. Interacts with mitochondrial ribosomal protein uL14m (MRPL14), probably blocking formation of intersubunit bridge B8, preventing association of the 28S and 39S ribosomal subunits. Addition to isolated mitochondrial ribosomal subunits partially inhibits translation, probably by interfering with the association of the 28S and 39S ribosomal subunits and the formation of functional ribosomes. May also participate in the assembly and/or regulation of the stability of the large subunit of the mitochondrial ribosome. May function as a ribosomal silencing factor.</text>
</comment>
<dbReference type="EMBL" id="JAODUO010000150">
    <property type="protein sequence ID" value="KAK2187913.1"/>
    <property type="molecule type" value="Genomic_DNA"/>
</dbReference>
<feature type="region of interest" description="Disordered" evidence="6">
    <location>
        <begin position="159"/>
        <end position="191"/>
    </location>
</feature>
<sequence length="427" mass="48688">MMSLRLFVGRSRCMQYAVNSISTVKPCSCKQITRSSRTVTLVRGFRTGNTGQRCQHVCGSVYFVRSPSSLINSTFAFSNLRYCRLRAHFYHTSPVSLLANKYDGSKSDEADAVVPPPSGKLNDSVDCEGQDSDPEIASILQDMNEDFRAGLAVNEIDLEEQTDSHSESNVFIDSEQPGEKDEEEPLSTEESEPIDIDKELLKYDYEEFDVYFEPIEEEPEEPKYPISLERGECGVFDTSELVTVLREENGRDICVMTVPPVMNYVDHIVLVTGRSTRHIRALAEYVRWLYKRKRARHDPLTCKIEGIDTCKDWYAIDLGNIAVHFFLKLTRETYDLETLWTVGKEYDDKMSEATSDPFAKLFTHEDFLAKFPHSENKEELVKVNTVAPDAEIPVRKEMSTEAVYEGMENIAGWHDVVSEDRKEGNKT</sequence>
<keyword evidence="3" id="KW-0496">Mitochondrion</keyword>
<evidence type="ECO:0000256" key="3">
    <source>
        <dbReference type="ARBA" id="ARBA00023128"/>
    </source>
</evidence>
<dbReference type="HAMAP" id="MF_01477">
    <property type="entry name" value="Iojap_RsfS"/>
    <property type="match status" value="1"/>
</dbReference>
<dbReference type="GO" id="GO:0043023">
    <property type="term" value="F:ribosomal large subunit binding"/>
    <property type="evidence" value="ECO:0007669"/>
    <property type="project" value="TreeGrafter"/>
</dbReference>
<dbReference type="Gene3D" id="3.30.460.10">
    <property type="entry name" value="Beta Polymerase, domain 2"/>
    <property type="match status" value="1"/>
</dbReference>
<name>A0AAD9P4C4_RIDPI</name>
<organism evidence="7 8">
    <name type="scientific">Ridgeia piscesae</name>
    <name type="common">Tubeworm</name>
    <dbReference type="NCBI Taxonomy" id="27915"/>
    <lineage>
        <taxon>Eukaryota</taxon>
        <taxon>Metazoa</taxon>
        <taxon>Spiralia</taxon>
        <taxon>Lophotrochozoa</taxon>
        <taxon>Annelida</taxon>
        <taxon>Polychaeta</taxon>
        <taxon>Sedentaria</taxon>
        <taxon>Canalipalpata</taxon>
        <taxon>Sabellida</taxon>
        <taxon>Siboglinidae</taxon>
        <taxon>Ridgeia</taxon>
    </lineage>
</organism>
<dbReference type="GO" id="GO:0005739">
    <property type="term" value="C:mitochondrion"/>
    <property type="evidence" value="ECO:0007669"/>
    <property type="project" value="UniProtKB-SubCell"/>
</dbReference>
<keyword evidence="8" id="KW-1185">Reference proteome</keyword>
<feature type="compositionally biased region" description="Acidic residues" evidence="6">
    <location>
        <begin position="180"/>
        <end position="191"/>
    </location>
</feature>
<dbReference type="GO" id="GO:0017148">
    <property type="term" value="P:negative regulation of translation"/>
    <property type="evidence" value="ECO:0007669"/>
    <property type="project" value="TreeGrafter"/>
</dbReference>
<comment type="similarity">
    <text evidence="2">Belongs to the Iojap/RsfS family.</text>
</comment>
<dbReference type="AlphaFoldDB" id="A0AAD9P4C4"/>
<comment type="subcellular location">
    <subcellularLocation>
        <location evidence="1">Mitochondrion</location>
    </subcellularLocation>
</comment>
<evidence type="ECO:0000256" key="1">
    <source>
        <dbReference type="ARBA" id="ARBA00004173"/>
    </source>
</evidence>
<dbReference type="InterPro" id="IPR043519">
    <property type="entry name" value="NT_sf"/>
</dbReference>
<dbReference type="FunFam" id="3.30.460.10:FF:000018">
    <property type="entry name" value="Mitochondrial assembly of ribosomal large subunit 1"/>
    <property type="match status" value="1"/>
</dbReference>
<evidence type="ECO:0000256" key="6">
    <source>
        <dbReference type="SAM" id="MobiDB-lite"/>
    </source>
</evidence>